<dbReference type="EC" id="2.3.1.9" evidence="10"/>
<dbReference type="InterPro" id="IPR020617">
    <property type="entry name" value="Thiolase_C"/>
</dbReference>
<sequence length="390" mass="40059">MSDIVVTAAKRTAVGSFLGAFAATPAHELGRVAIEAAIAQAGIEPGDVDEVILGQILTAGQGQNPARQAAVNAGIPVERTAIGINQICGSGLRAVALAAQSIAVGDTKIMLAGGQESMSMAQHAQNLRSGIKMGNASLVDTMVFDGLTDAFNNYHMGMTAENLAEQYQITRDAQDAFAVASQNKAEAARSAGRFVDEITPVTIKGRKGDTIVDQDEYIRSGATLEAMQALRPAFKKDGTVTAGNASGINDGAAALVLMSADEAARRGSTVLGRIASWATCGVDPSVMGIGPAPASRRALAKAGWTVDDLDLIEANEAFAAQALAVGKELGWNPEKVNVNGGAIAIGHPIGASGARVLTTLLYEMGRRDAKKGLATLCIGGGMGIAMCIER</sequence>
<dbReference type="GO" id="GO:0042619">
    <property type="term" value="P:poly-hydroxybutyrate biosynthetic process"/>
    <property type="evidence" value="ECO:0007669"/>
    <property type="project" value="UniProtKB-KW"/>
</dbReference>
<feature type="domain" description="Thiolase C-terminal" evidence="9">
    <location>
        <begin position="269"/>
        <end position="390"/>
    </location>
</feature>
<dbReference type="PROSITE" id="PS00099">
    <property type="entry name" value="THIOLASE_3"/>
    <property type="match status" value="1"/>
</dbReference>
<feature type="domain" description="Thiolase N-terminal" evidence="8">
    <location>
        <begin position="4"/>
        <end position="260"/>
    </location>
</feature>
<comment type="pathway">
    <text evidence="5">Metabolic intermediate biosynthesis; (R)-mevalonate biosynthesis; (R)-mevalonate from acetyl-CoA: step 1/3.</text>
</comment>
<dbReference type="AlphaFoldDB" id="A0A841IUE0"/>
<dbReference type="InterPro" id="IPR020616">
    <property type="entry name" value="Thiolase_N"/>
</dbReference>
<comment type="similarity">
    <text evidence="1 7">Belongs to the thiolase-like superfamily. Thiolase family.</text>
</comment>
<dbReference type="PIRSF" id="PIRSF000429">
    <property type="entry name" value="Ac-CoA_Ac_transf"/>
    <property type="match status" value="1"/>
</dbReference>
<keyword evidence="2 7" id="KW-0808">Transferase</keyword>
<dbReference type="GO" id="GO:0044281">
    <property type="term" value="P:small molecule metabolic process"/>
    <property type="evidence" value="ECO:0007669"/>
    <property type="project" value="UniProtKB-ARBA"/>
</dbReference>
<evidence type="ECO:0000256" key="3">
    <source>
        <dbReference type="ARBA" id="ARBA00022752"/>
    </source>
</evidence>
<dbReference type="CDD" id="cd00751">
    <property type="entry name" value="thiolase"/>
    <property type="match status" value="1"/>
</dbReference>
<dbReference type="InterPro" id="IPR020610">
    <property type="entry name" value="Thiolase_AS"/>
</dbReference>
<feature type="active site" description="Proton acceptor" evidence="6">
    <location>
        <position position="347"/>
    </location>
</feature>
<dbReference type="InterPro" id="IPR016039">
    <property type="entry name" value="Thiolase-like"/>
</dbReference>
<keyword evidence="4 7" id="KW-0012">Acyltransferase</keyword>
<dbReference type="Pfam" id="PF00108">
    <property type="entry name" value="Thiolase_N"/>
    <property type="match status" value="1"/>
</dbReference>
<dbReference type="InterPro" id="IPR020615">
    <property type="entry name" value="Thiolase_acyl_enz_int_AS"/>
</dbReference>
<evidence type="ECO:0000256" key="2">
    <source>
        <dbReference type="ARBA" id="ARBA00022679"/>
    </source>
</evidence>
<evidence type="ECO:0000256" key="4">
    <source>
        <dbReference type="ARBA" id="ARBA00023315"/>
    </source>
</evidence>
<keyword evidence="11" id="KW-1185">Reference proteome</keyword>
<dbReference type="InterPro" id="IPR020613">
    <property type="entry name" value="Thiolase_CS"/>
</dbReference>
<evidence type="ECO:0000256" key="5">
    <source>
        <dbReference type="ARBA" id="ARBA00037924"/>
    </source>
</evidence>
<keyword evidence="3" id="KW-0583">PHB biosynthesis</keyword>
<dbReference type="PROSITE" id="PS00737">
    <property type="entry name" value="THIOLASE_2"/>
    <property type="match status" value="1"/>
</dbReference>
<gene>
    <name evidence="10" type="ORF">FHS92_000246</name>
</gene>
<protein>
    <submittedName>
        <fullName evidence="10">Acetyl-CoA C-acetyltransferase</fullName>
        <ecNumber evidence="10">2.3.1.9</ecNumber>
    </submittedName>
</protein>
<feature type="active site" description="Proton acceptor" evidence="6">
    <location>
        <position position="377"/>
    </location>
</feature>
<dbReference type="Proteomes" id="UP000552700">
    <property type="component" value="Unassembled WGS sequence"/>
</dbReference>
<evidence type="ECO:0000259" key="8">
    <source>
        <dbReference type="Pfam" id="PF00108"/>
    </source>
</evidence>
<evidence type="ECO:0000256" key="1">
    <source>
        <dbReference type="ARBA" id="ARBA00010982"/>
    </source>
</evidence>
<accession>A0A841IUE0</accession>
<evidence type="ECO:0000259" key="9">
    <source>
        <dbReference type="Pfam" id="PF02803"/>
    </source>
</evidence>
<dbReference type="PANTHER" id="PTHR18919:SF107">
    <property type="entry name" value="ACETYL-COA ACETYLTRANSFERASE, CYTOSOLIC"/>
    <property type="match status" value="1"/>
</dbReference>
<dbReference type="Pfam" id="PF02803">
    <property type="entry name" value="Thiolase_C"/>
    <property type="match status" value="1"/>
</dbReference>
<dbReference type="PROSITE" id="PS00098">
    <property type="entry name" value="THIOLASE_1"/>
    <property type="match status" value="1"/>
</dbReference>
<reference evidence="10 11" key="1">
    <citation type="submission" date="2020-08" db="EMBL/GenBank/DDBJ databases">
        <title>Genomic Encyclopedia of Type Strains, Phase IV (KMG-IV): sequencing the most valuable type-strain genomes for metagenomic binning, comparative biology and taxonomic classification.</title>
        <authorList>
            <person name="Goeker M."/>
        </authorList>
    </citation>
    <scope>NUCLEOTIDE SEQUENCE [LARGE SCALE GENOMIC DNA]</scope>
    <source>
        <strain evidence="10 11">DSM 102255</strain>
    </source>
</reference>
<dbReference type="NCBIfam" id="TIGR01930">
    <property type="entry name" value="AcCoA-C-Actrans"/>
    <property type="match status" value="1"/>
</dbReference>
<dbReference type="Gene3D" id="3.40.47.10">
    <property type="match status" value="2"/>
</dbReference>
<evidence type="ECO:0000256" key="6">
    <source>
        <dbReference type="PIRSR" id="PIRSR000429-1"/>
    </source>
</evidence>
<dbReference type="InterPro" id="IPR002155">
    <property type="entry name" value="Thiolase"/>
</dbReference>
<dbReference type="RefSeq" id="WP_184076771.1">
    <property type="nucleotide sequence ID" value="NZ_JACIJP010000001.1"/>
</dbReference>
<proteinExistence type="inferred from homology"/>
<dbReference type="PANTHER" id="PTHR18919">
    <property type="entry name" value="ACETYL-COA C-ACYLTRANSFERASE"/>
    <property type="match status" value="1"/>
</dbReference>
<feature type="active site" description="Acyl-thioester intermediate" evidence="6">
    <location>
        <position position="88"/>
    </location>
</feature>
<dbReference type="SUPFAM" id="SSF53901">
    <property type="entry name" value="Thiolase-like"/>
    <property type="match status" value="2"/>
</dbReference>
<evidence type="ECO:0000256" key="7">
    <source>
        <dbReference type="RuleBase" id="RU003557"/>
    </source>
</evidence>
<dbReference type="GO" id="GO:0003985">
    <property type="term" value="F:acetyl-CoA C-acetyltransferase activity"/>
    <property type="evidence" value="ECO:0007669"/>
    <property type="project" value="UniProtKB-EC"/>
</dbReference>
<comment type="caution">
    <text evidence="10">The sequence shown here is derived from an EMBL/GenBank/DDBJ whole genome shotgun (WGS) entry which is preliminary data.</text>
</comment>
<name>A0A841IUE0_9SPHN</name>
<dbReference type="FunFam" id="3.40.47.10:FF:000010">
    <property type="entry name" value="Acetyl-CoA acetyltransferase (Thiolase)"/>
    <property type="match status" value="1"/>
</dbReference>
<evidence type="ECO:0000313" key="10">
    <source>
        <dbReference type="EMBL" id="MBB6122539.1"/>
    </source>
</evidence>
<evidence type="ECO:0000313" key="11">
    <source>
        <dbReference type="Proteomes" id="UP000552700"/>
    </source>
</evidence>
<organism evidence="10 11">
    <name type="scientific">Sphingobium subterraneum</name>
    <dbReference type="NCBI Taxonomy" id="627688"/>
    <lineage>
        <taxon>Bacteria</taxon>
        <taxon>Pseudomonadati</taxon>
        <taxon>Pseudomonadota</taxon>
        <taxon>Alphaproteobacteria</taxon>
        <taxon>Sphingomonadales</taxon>
        <taxon>Sphingomonadaceae</taxon>
        <taxon>Sphingobium</taxon>
    </lineage>
</organism>
<dbReference type="EMBL" id="JACIJP010000001">
    <property type="protein sequence ID" value="MBB6122539.1"/>
    <property type="molecule type" value="Genomic_DNA"/>
</dbReference>